<dbReference type="AlphaFoldDB" id="A0AA36IG79"/>
<dbReference type="GO" id="GO:0008331">
    <property type="term" value="F:high voltage-gated calcium channel activity"/>
    <property type="evidence" value="ECO:0007669"/>
    <property type="project" value="TreeGrafter"/>
</dbReference>
<feature type="transmembrane region" description="Helical" evidence="14">
    <location>
        <begin position="183"/>
        <end position="205"/>
    </location>
</feature>
<keyword evidence="2" id="KW-0813">Transport</keyword>
<evidence type="ECO:0000256" key="13">
    <source>
        <dbReference type="ARBA" id="ARBA00023303"/>
    </source>
</evidence>
<dbReference type="InterPro" id="IPR027359">
    <property type="entry name" value="Volt_channel_dom_sf"/>
</dbReference>
<name>A0AA36IG79_9DINO</name>
<evidence type="ECO:0000256" key="8">
    <source>
        <dbReference type="ARBA" id="ARBA00022882"/>
    </source>
</evidence>
<keyword evidence="17" id="KW-1185">Reference proteome</keyword>
<dbReference type="GO" id="GO:0005891">
    <property type="term" value="C:voltage-gated calcium channel complex"/>
    <property type="evidence" value="ECO:0007669"/>
    <property type="project" value="TreeGrafter"/>
</dbReference>
<feature type="transmembrane region" description="Helical" evidence="14">
    <location>
        <begin position="323"/>
        <end position="350"/>
    </location>
</feature>
<keyword evidence="5" id="KW-0107">Calcium channel</keyword>
<dbReference type="SUPFAM" id="SSF47473">
    <property type="entry name" value="EF-hand"/>
    <property type="match status" value="1"/>
</dbReference>
<feature type="transmembrane region" description="Helical" evidence="14">
    <location>
        <begin position="145"/>
        <end position="163"/>
    </location>
</feature>
<dbReference type="InterPro" id="IPR002048">
    <property type="entry name" value="EF_hand_dom"/>
</dbReference>
<dbReference type="GO" id="GO:0098703">
    <property type="term" value="P:calcium ion import across plasma membrane"/>
    <property type="evidence" value="ECO:0007669"/>
    <property type="project" value="TreeGrafter"/>
</dbReference>
<organism evidence="16 17">
    <name type="scientific">Effrenium voratum</name>
    <dbReference type="NCBI Taxonomy" id="2562239"/>
    <lineage>
        <taxon>Eukaryota</taxon>
        <taxon>Sar</taxon>
        <taxon>Alveolata</taxon>
        <taxon>Dinophyceae</taxon>
        <taxon>Suessiales</taxon>
        <taxon>Symbiodiniaceae</taxon>
        <taxon>Effrenium</taxon>
    </lineage>
</organism>
<dbReference type="Gene3D" id="1.20.120.350">
    <property type="entry name" value="Voltage-gated potassium channels. Chain C"/>
    <property type="match status" value="1"/>
</dbReference>
<evidence type="ECO:0000256" key="2">
    <source>
        <dbReference type="ARBA" id="ARBA00022448"/>
    </source>
</evidence>
<dbReference type="InterPro" id="IPR005821">
    <property type="entry name" value="Ion_trans_dom"/>
</dbReference>
<evidence type="ECO:0000256" key="11">
    <source>
        <dbReference type="ARBA" id="ARBA00023136"/>
    </source>
</evidence>
<keyword evidence="11 14" id="KW-0472">Membrane</keyword>
<dbReference type="EMBL" id="CAUJNA010001335">
    <property type="protein sequence ID" value="CAJ1386155.1"/>
    <property type="molecule type" value="Genomic_DNA"/>
</dbReference>
<dbReference type="Pfam" id="PF00520">
    <property type="entry name" value="Ion_trans"/>
    <property type="match status" value="1"/>
</dbReference>
<keyword evidence="10" id="KW-0406">Ion transport</keyword>
<feature type="domain" description="EF-hand" evidence="15">
    <location>
        <begin position="370"/>
        <end position="405"/>
    </location>
</feature>
<evidence type="ECO:0000313" key="16">
    <source>
        <dbReference type="EMBL" id="CAJ1386155.1"/>
    </source>
</evidence>
<dbReference type="Gene3D" id="1.10.287.70">
    <property type="match status" value="1"/>
</dbReference>
<reference evidence="16" key="1">
    <citation type="submission" date="2023-08" db="EMBL/GenBank/DDBJ databases">
        <authorList>
            <person name="Chen Y."/>
            <person name="Shah S."/>
            <person name="Dougan E. K."/>
            <person name="Thang M."/>
            <person name="Chan C."/>
        </authorList>
    </citation>
    <scope>NUCLEOTIDE SEQUENCE</scope>
</reference>
<evidence type="ECO:0000259" key="15">
    <source>
        <dbReference type="PROSITE" id="PS50222"/>
    </source>
</evidence>
<proteinExistence type="predicted"/>
<evidence type="ECO:0000256" key="14">
    <source>
        <dbReference type="SAM" id="Phobius"/>
    </source>
</evidence>
<feature type="transmembrane region" description="Helical" evidence="14">
    <location>
        <begin position="250"/>
        <end position="273"/>
    </location>
</feature>
<evidence type="ECO:0000256" key="12">
    <source>
        <dbReference type="ARBA" id="ARBA00023180"/>
    </source>
</evidence>
<evidence type="ECO:0000256" key="7">
    <source>
        <dbReference type="ARBA" id="ARBA00022837"/>
    </source>
</evidence>
<protein>
    <recommendedName>
        <fullName evidence="15">EF-hand domain-containing protein</fullName>
    </recommendedName>
</protein>
<feature type="transmembrane region" description="Helical" evidence="14">
    <location>
        <begin position="120"/>
        <end position="139"/>
    </location>
</feature>
<dbReference type="PROSITE" id="PS50222">
    <property type="entry name" value="EF_HAND_2"/>
    <property type="match status" value="1"/>
</dbReference>
<evidence type="ECO:0000256" key="4">
    <source>
        <dbReference type="ARBA" id="ARBA00022568"/>
    </source>
</evidence>
<keyword evidence="13" id="KW-0407">Ion channel</keyword>
<keyword evidence="12" id="KW-0325">Glycoprotein</keyword>
<sequence length="560" mass="64191">MASVPDEWVHADNEIQQRVESGWISKDEGHRLRTLLKMGETPERRPNKESEFWTHTSNEMLKDLLLKKELPTPWSKFLAAIGVAWVKRKMRESDAYRSGAEYRNSFPLLDYIVHSDRFEAFTGVVMLANAIMIGFQVSLSQEDKAAAGIYTILDFGFTVFFVLELFARSLPEGWRWWCKASNLFDVVIVMATNIVPIWILLPLGIDNAVLRPFAVLRLFRVVKLGKLMRKYRRLKILWNLFQGMIGSGRILIYTVLMMGTTLFMFSVVSVVLITKNEATRDHELVLLYFQTVPEAFFTLFQIVTLDSWTSLSRPLGETSPLAALIITVNVLVVNLCLLNLVTATIVNAAFERQAADHEMVAREQKDKNDRLINDIQNLFSEMDTRGEGKLTYEEYIKAVEGNDQIQTKFTTLEIEDADELWNLIDLGTGDIAVDQFAQGLRVIAEETKAKDAFTINRRIGIALKRLQLSVDEMDRQSRLVERFGKDISAITQQLTMSANAMVSFMHSVERCIPRAQVLMNERQVEDRRHEILNKIQPLLSTDISQVSRLFNRSRRVVKNT</sequence>
<evidence type="ECO:0000256" key="1">
    <source>
        <dbReference type="ARBA" id="ARBA00004141"/>
    </source>
</evidence>
<evidence type="ECO:0000256" key="9">
    <source>
        <dbReference type="ARBA" id="ARBA00022989"/>
    </source>
</evidence>
<gene>
    <name evidence="16" type="ORF">EVOR1521_LOCUS12595</name>
</gene>
<evidence type="ECO:0000256" key="5">
    <source>
        <dbReference type="ARBA" id="ARBA00022673"/>
    </source>
</evidence>
<dbReference type="SUPFAM" id="SSF81324">
    <property type="entry name" value="Voltage-gated potassium channels"/>
    <property type="match status" value="1"/>
</dbReference>
<dbReference type="Proteomes" id="UP001178507">
    <property type="component" value="Unassembled WGS sequence"/>
</dbReference>
<evidence type="ECO:0000313" key="17">
    <source>
        <dbReference type="Proteomes" id="UP001178507"/>
    </source>
</evidence>
<feature type="transmembrane region" description="Helical" evidence="14">
    <location>
        <begin position="285"/>
        <end position="303"/>
    </location>
</feature>
<keyword evidence="9 14" id="KW-1133">Transmembrane helix</keyword>
<dbReference type="PANTHER" id="PTHR45628:SF7">
    <property type="entry name" value="VOLTAGE-DEPENDENT CALCIUM CHANNEL TYPE A SUBUNIT ALPHA-1"/>
    <property type="match status" value="1"/>
</dbReference>
<keyword evidence="3" id="KW-0597">Phosphoprotein</keyword>
<dbReference type="PANTHER" id="PTHR45628">
    <property type="entry name" value="VOLTAGE-DEPENDENT CALCIUM CHANNEL TYPE A SUBUNIT ALPHA-1"/>
    <property type="match status" value="1"/>
</dbReference>
<keyword evidence="7" id="KW-0106">Calcium</keyword>
<keyword evidence="8" id="KW-0851">Voltage-gated channel</keyword>
<comment type="subcellular location">
    <subcellularLocation>
        <location evidence="1">Membrane</location>
        <topology evidence="1">Multi-pass membrane protein</topology>
    </subcellularLocation>
</comment>
<dbReference type="InterPro" id="IPR050599">
    <property type="entry name" value="VDCC_alpha-1_subunit"/>
</dbReference>
<dbReference type="GO" id="GO:0005509">
    <property type="term" value="F:calcium ion binding"/>
    <property type="evidence" value="ECO:0007669"/>
    <property type="project" value="InterPro"/>
</dbReference>
<accession>A0AA36IG79</accession>
<evidence type="ECO:0000256" key="10">
    <source>
        <dbReference type="ARBA" id="ARBA00023065"/>
    </source>
</evidence>
<keyword evidence="6 14" id="KW-0812">Transmembrane</keyword>
<comment type="caution">
    <text evidence="16">The sequence shown here is derived from an EMBL/GenBank/DDBJ whole genome shotgun (WGS) entry which is preliminary data.</text>
</comment>
<keyword evidence="4" id="KW-0109">Calcium transport</keyword>
<dbReference type="InterPro" id="IPR011992">
    <property type="entry name" value="EF-hand-dom_pair"/>
</dbReference>
<evidence type="ECO:0000256" key="3">
    <source>
        <dbReference type="ARBA" id="ARBA00022553"/>
    </source>
</evidence>
<evidence type="ECO:0000256" key="6">
    <source>
        <dbReference type="ARBA" id="ARBA00022692"/>
    </source>
</evidence>
<dbReference type="Gene3D" id="1.10.238.10">
    <property type="entry name" value="EF-hand"/>
    <property type="match status" value="1"/>
</dbReference>